<dbReference type="STRING" id="154981.AKJ29_11720"/>
<evidence type="ECO:0000313" key="2">
    <source>
        <dbReference type="Proteomes" id="UP000050471"/>
    </source>
</evidence>
<dbReference type="Proteomes" id="UP000050471">
    <property type="component" value="Unassembled WGS sequence"/>
</dbReference>
<keyword evidence="2" id="KW-1185">Reference proteome</keyword>
<dbReference type="Gene3D" id="3.40.50.150">
    <property type="entry name" value="Vaccinia Virus protein VP39"/>
    <property type="match status" value="1"/>
</dbReference>
<dbReference type="AlphaFoldDB" id="A0A0P7J5M0"/>
<name>A0A0P7J5M0_9RHOB</name>
<comment type="caution">
    <text evidence="1">The sequence shown here is derived from an EMBL/GenBank/DDBJ whole genome shotgun (WGS) entry which is preliminary data.</text>
</comment>
<dbReference type="RefSeq" id="WP_055189594.1">
    <property type="nucleotide sequence ID" value="NZ_FPBS01000002.1"/>
</dbReference>
<reference evidence="1 2" key="1">
    <citation type="submission" date="2015-09" db="EMBL/GenBank/DDBJ databases">
        <title>Draft genome sequence of Aliiroseovarius crassostreae CV919-312TSm, the causative agent of Roseovarius Oyster Disease (formerly Juvenile Oyster Disease).</title>
        <authorList>
            <person name="Kessner L."/>
            <person name="Spinard E."/>
            <person name="Nelson D."/>
        </authorList>
    </citation>
    <scope>NUCLEOTIDE SEQUENCE [LARGE SCALE GENOMIC DNA]</scope>
    <source>
        <strain evidence="1 2">CV919-312</strain>
    </source>
</reference>
<protein>
    <recommendedName>
        <fullName evidence="3">Methyltransferase FkbM domain-containing protein</fullName>
    </recommendedName>
</protein>
<dbReference type="SUPFAM" id="SSF53335">
    <property type="entry name" value="S-adenosyl-L-methionine-dependent methyltransferases"/>
    <property type="match status" value="1"/>
</dbReference>
<accession>A0A0P7J5M0</accession>
<evidence type="ECO:0008006" key="3">
    <source>
        <dbReference type="Google" id="ProtNLM"/>
    </source>
</evidence>
<organism evidence="1 2">
    <name type="scientific">Aliiroseovarius crassostreae</name>
    <dbReference type="NCBI Taxonomy" id="154981"/>
    <lineage>
        <taxon>Bacteria</taxon>
        <taxon>Pseudomonadati</taxon>
        <taxon>Pseudomonadota</taxon>
        <taxon>Alphaproteobacteria</taxon>
        <taxon>Rhodobacterales</taxon>
        <taxon>Paracoccaceae</taxon>
        <taxon>Aliiroseovarius</taxon>
    </lineage>
</organism>
<evidence type="ECO:0000313" key="1">
    <source>
        <dbReference type="EMBL" id="KPN63338.1"/>
    </source>
</evidence>
<proteinExistence type="predicted"/>
<gene>
    <name evidence="1" type="ORF">AKJ29_11720</name>
</gene>
<dbReference type="EMBL" id="LKBA01000006">
    <property type="protein sequence ID" value="KPN63338.1"/>
    <property type="molecule type" value="Genomic_DNA"/>
</dbReference>
<sequence length="492" mass="55654">MIQNAEWVIHIDVDEFINVRCGNGTMQDFLDRVPNATNVAMTWRLFGHNGVTEFADDLVIDQFDTAAPKYAPKPHTVWGFKTMTKNVGANEKLSCHRPNKLRDSHRDQVVWVNGSGQVMTDGYKDKGWRSDLKTVGYDLLLLNHYALRSAESYLIKRQRGRALHVDCSIGINYWVRMDWGGNTDVTIKRNIPRTVAELGRLMTDKKLVALHQSGVYWHRAKAAELRQPPELSDLYNQALDSKLTEMEHVAYALALDMESKDPFDAKQKGVIKMNREKMTEHNPQISDPKPVIQYPDDGPRDVKSRGMRFPDAPRYLTPARHRALRSNAYEERKTDAVKATVTRDDVVLGAGVGVMSTFMARKMKVKEVHAYEANPHMIPYIEEVYSESGVKTARIHNAILGKRKGATKFYVRSKFLASSLEENPKGEKAEVTEAELLPGADLSSLRAAVIELHPQWIGQTGVQAVVDTMHKAGLTYFPRHSNAKVVTFKKGW</sequence>
<dbReference type="InterPro" id="IPR029063">
    <property type="entry name" value="SAM-dependent_MTases_sf"/>
</dbReference>